<dbReference type="Pfam" id="PF14542">
    <property type="entry name" value="Acetyltransf_CG"/>
    <property type="match status" value="1"/>
</dbReference>
<dbReference type="RefSeq" id="WP_025372041.1">
    <property type="nucleotide sequence ID" value="NZ_CP003915.1"/>
</dbReference>
<dbReference type="OrthoDB" id="9813275at2"/>
<dbReference type="PANTHER" id="PTHR31435">
    <property type="entry name" value="PROTEIN NATD1"/>
    <property type="match status" value="1"/>
</dbReference>
<dbReference type="InterPro" id="IPR016181">
    <property type="entry name" value="Acyl_CoA_acyltransferase"/>
</dbReference>
<organism evidence="2 3">
    <name type="scientific">Advenella mimigardefordensis (strain DSM 17166 / LMG 22922 / DPN7)</name>
    <dbReference type="NCBI Taxonomy" id="1247726"/>
    <lineage>
        <taxon>Bacteria</taxon>
        <taxon>Pseudomonadati</taxon>
        <taxon>Pseudomonadota</taxon>
        <taxon>Betaproteobacteria</taxon>
        <taxon>Burkholderiales</taxon>
        <taxon>Alcaligenaceae</taxon>
    </lineage>
</organism>
<reference evidence="2 3" key="1">
    <citation type="journal article" date="2014" name="Microbiology">
        <title>Unravelling the complete genome sequence of Advenella mimigardefordensis strain DPN7T and novel insights in the catabolism of the xenobiotic polythioester precursor 3,3'-dithiodipropionate.</title>
        <authorList>
            <person name="Wubbeler J.H."/>
            <person name="Hiessl S."/>
            <person name="Schuldes J."/>
            <person name="Thurmer A."/>
            <person name="Daniel R."/>
            <person name="Steinbuchel A."/>
        </authorList>
    </citation>
    <scope>NUCLEOTIDE SEQUENCE [LARGE SCALE GENOMIC DNA]</scope>
    <source>
        <strain evidence="3">DSM 17166 / LMG 22922 / DPN7</strain>
    </source>
</reference>
<dbReference type="EMBL" id="CP003915">
    <property type="protein sequence ID" value="AHG63409.1"/>
    <property type="molecule type" value="Genomic_DNA"/>
</dbReference>
<dbReference type="SUPFAM" id="SSF55729">
    <property type="entry name" value="Acyl-CoA N-acyltransferases (Nat)"/>
    <property type="match status" value="1"/>
</dbReference>
<dbReference type="HOGENOM" id="CLU_132888_0_2_4"/>
<dbReference type="STRING" id="1247726.MIM_c13170"/>
<dbReference type="InterPro" id="IPR045057">
    <property type="entry name" value="Gcn5-rel_NAT"/>
</dbReference>
<protein>
    <submittedName>
        <fullName evidence="2">Putative acetyl-CoA acetyltransferase</fullName>
    </submittedName>
</protein>
<dbReference type="KEGG" id="amim:MIM_c13170"/>
<accession>W0P980</accession>
<dbReference type="PROSITE" id="PS51729">
    <property type="entry name" value="GNAT_YJDJ"/>
    <property type="match status" value="1"/>
</dbReference>
<keyword evidence="2" id="KW-0808">Transferase</keyword>
<dbReference type="PATRIC" id="fig|1247726.3.peg.1447"/>
<evidence type="ECO:0000313" key="2">
    <source>
        <dbReference type="EMBL" id="AHG63409.1"/>
    </source>
</evidence>
<feature type="domain" description="N-acetyltransferase" evidence="1">
    <location>
        <begin position="6"/>
        <end position="91"/>
    </location>
</feature>
<keyword evidence="3" id="KW-1185">Reference proteome</keyword>
<dbReference type="eggNOG" id="COG2388">
    <property type="taxonomic scope" value="Bacteria"/>
</dbReference>
<sequence length="91" mass="10282">MTLQITHHPETGRIEANVDNNLCYIEYRLQAPVMHVLHTIVPDAVGGRGIAGKLTEFALDLARANNWKINPVCSYTAAYFKRHPQLEPLRT</sequence>
<dbReference type="Gene3D" id="3.40.630.30">
    <property type="match status" value="1"/>
</dbReference>
<dbReference type="GO" id="GO:0016740">
    <property type="term" value="F:transferase activity"/>
    <property type="evidence" value="ECO:0007669"/>
    <property type="project" value="UniProtKB-KW"/>
</dbReference>
<evidence type="ECO:0000259" key="1">
    <source>
        <dbReference type="PROSITE" id="PS51729"/>
    </source>
</evidence>
<name>W0P980_ADVMD</name>
<dbReference type="AlphaFoldDB" id="W0P980"/>
<dbReference type="PANTHER" id="PTHR31435:SF9">
    <property type="entry name" value="PROTEIN NATD1"/>
    <property type="match status" value="1"/>
</dbReference>
<evidence type="ECO:0000313" key="3">
    <source>
        <dbReference type="Proteomes" id="UP000019095"/>
    </source>
</evidence>
<dbReference type="Proteomes" id="UP000019095">
    <property type="component" value="Chromosome"/>
</dbReference>
<gene>
    <name evidence="2" type="ORF">MIM_c13170</name>
</gene>
<dbReference type="InterPro" id="IPR031165">
    <property type="entry name" value="GNAT_YJDJ"/>
</dbReference>
<proteinExistence type="predicted"/>